<feature type="transmembrane region" description="Helical" evidence="13">
    <location>
        <begin position="259"/>
        <end position="279"/>
    </location>
</feature>
<feature type="transmembrane region" description="Helical" evidence="13">
    <location>
        <begin position="6"/>
        <end position="36"/>
    </location>
</feature>
<name>A0A8T2IKQ2_9PIPI</name>
<evidence type="ECO:0000256" key="1">
    <source>
        <dbReference type="ARBA" id="ARBA00004141"/>
    </source>
</evidence>
<feature type="transmembrane region" description="Helical" evidence="13">
    <location>
        <begin position="232"/>
        <end position="253"/>
    </location>
</feature>
<dbReference type="PANTHER" id="PTHR11394:SF147">
    <property type="entry name" value="TASTE RECEPTOR TYPE 2"/>
    <property type="match status" value="1"/>
</dbReference>
<dbReference type="Gene3D" id="1.20.1070.10">
    <property type="entry name" value="Rhodopsin 7-helix transmembrane proteins"/>
    <property type="match status" value="1"/>
</dbReference>
<evidence type="ECO:0000256" key="3">
    <source>
        <dbReference type="ARBA" id="ARBA00022480"/>
    </source>
</evidence>
<evidence type="ECO:0000313" key="14">
    <source>
        <dbReference type="EMBL" id="KAG8433419.1"/>
    </source>
</evidence>
<dbReference type="GO" id="GO:0004930">
    <property type="term" value="F:G protein-coupled receptor activity"/>
    <property type="evidence" value="ECO:0007669"/>
    <property type="project" value="UniProtKB-KW"/>
</dbReference>
<dbReference type="PANTHER" id="PTHR11394">
    <property type="entry name" value="TASTE RECEPTOR TYPE 2"/>
    <property type="match status" value="1"/>
</dbReference>
<feature type="transmembrane region" description="Helical" evidence="13">
    <location>
        <begin position="178"/>
        <end position="203"/>
    </location>
</feature>
<comment type="similarity">
    <text evidence="2 11">Belongs to the G-protein coupled receptor T2R family.</text>
</comment>
<dbReference type="GO" id="GO:0033038">
    <property type="term" value="F:bitter taste receptor activity"/>
    <property type="evidence" value="ECO:0007669"/>
    <property type="project" value="InterPro"/>
</dbReference>
<evidence type="ECO:0000256" key="8">
    <source>
        <dbReference type="ARBA" id="ARBA00023136"/>
    </source>
</evidence>
<evidence type="ECO:0000256" key="7">
    <source>
        <dbReference type="ARBA" id="ARBA00023040"/>
    </source>
</evidence>
<organism evidence="14 15">
    <name type="scientific">Hymenochirus boettgeri</name>
    <name type="common">Congo dwarf clawed frog</name>
    <dbReference type="NCBI Taxonomy" id="247094"/>
    <lineage>
        <taxon>Eukaryota</taxon>
        <taxon>Metazoa</taxon>
        <taxon>Chordata</taxon>
        <taxon>Craniata</taxon>
        <taxon>Vertebrata</taxon>
        <taxon>Euteleostomi</taxon>
        <taxon>Amphibia</taxon>
        <taxon>Batrachia</taxon>
        <taxon>Anura</taxon>
        <taxon>Pipoidea</taxon>
        <taxon>Pipidae</taxon>
        <taxon>Pipinae</taxon>
        <taxon>Hymenochirus</taxon>
    </lineage>
</organism>
<dbReference type="AlphaFoldDB" id="A0A8T2IKQ2"/>
<comment type="subcellular location">
    <subcellularLocation>
        <location evidence="1 12">Membrane</location>
        <topology evidence="1 12">Multi-pass membrane protein</topology>
    </subcellularLocation>
</comment>
<accession>A0A8T2IKQ2</accession>
<keyword evidence="4 12" id="KW-0716">Sensory transduction</keyword>
<evidence type="ECO:0000256" key="4">
    <source>
        <dbReference type="ARBA" id="ARBA00022606"/>
    </source>
</evidence>
<evidence type="ECO:0000256" key="13">
    <source>
        <dbReference type="SAM" id="Phobius"/>
    </source>
</evidence>
<dbReference type="EMBL" id="JAACNH010000009">
    <property type="protein sequence ID" value="KAG8433419.1"/>
    <property type="molecule type" value="Genomic_DNA"/>
</dbReference>
<evidence type="ECO:0000256" key="2">
    <source>
        <dbReference type="ARBA" id="ARBA00007376"/>
    </source>
</evidence>
<evidence type="ECO:0000256" key="10">
    <source>
        <dbReference type="ARBA" id="ARBA00023224"/>
    </source>
</evidence>
<keyword evidence="6 13" id="KW-1133">Transmembrane helix</keyword>
<keyword evidence="9 12" id="KW-0675">Receptor</keyword>
<evidence type="ECO:0000313" key="15">
    <source>
        <dbReference type="Proteomes" id="UP000812440"/>
    </source>
</evidence>
<reference evidence="14" key="1">
    <citation type="thesis" date="2020" institute="ProQuest LLC" country="789 East Eisenhower Parkway, Ann Arbor, MI, USA">
        <title>Comparative Genomics and Chromosome Evolution.</title>
        <authorList>
            <person name="Mudd A.B."/>
        </authorList>
    </citation>
    <scope>NUCLEOTIDE SEQUENCE</scope>
    <source>
        <strain evidence="14">Female2</strain>
        <tissue evidence="14">Blood</tissue>
    </source>
</reference>
<feature type="transmembrane region" description="Helical" evidence="13">
    <location>
        <begin position="88"/>
        <end position="109"/>
    </location>
</feature>
<sequence>MIQETVITILKSFCLVECSAGIIFAVFIMLVNFRCWMKGEILNPSDQIIIALAFSSAILSGSQGANVMLSTILHNMPIAPAVYTMSFFMSYATFSSSWLGACLCFFFFVKMNNLSIGFIARLKMIIDLLIFWLFLGIQVFSISTACVYTIRYSKTYMAYLGDLYQPNKTSDYNSPDPFIVGLQTFNCLTPFIIAAVSSGYIIVSLCQHTQYMKQNALDGGTKLRTLQRAARTMIFLLILYLVFYGLSLPMLFYPDPRNLYWVYFMVLCSFSFTQSIILIQGNNRLLHTCMKILNRDTNVP</sequence>
<protein>
    <recommendedName>
        <fullName evidence="12">Taste receptor type 2</fullName>
    </recommendedName>
</protein>
<evidence type="ECO:0000256" key="6">
    <source>
        <dbReference type="ARBA" id="ARBA00022989"/>
    </source>
</evidence>
<keyword evidence="7 12" id="KW-0297">G-protein coupled receptor</keyword>
<keyword evidence="5 12" id="KW-0812">Transmembrane</keyword>
<dbReference type="SUPFAM" id="SSF81321">
    <property type="entry name" value="Family A G protein-coupled receptor-like"/>
    <property type="match status" value="1"/>
</dbReference>
<keyword evidence="15" id="KW-1185">Reference proteome</keyword>
<dbReference type="Proteomes" id="UP000812440">
    <property type="component" value="Chromosome 9"/>
</dbReference>
<feature type="transmembrane region" description="Helical" evidence="13">
    <location>
        <begin position="48"/>
        <end position="68"/>
    </location>
</feature>
<keyword evidence="10 12" id="KW-0807">Transducer</keyword>
<keyword evidence="3 12" id="KW-0919">Taste</keyword>
<evidence type="ECO:0000256" key="9">
    <source>
        <dbReference type="ARBA" id="ARBA00023170"/>
    </source>
</evidence>
<proteinExistence type="inferred from homology"/>
<dbReference type="OrthoDB" id="8876749at2759"/>
<evidence type="ECO:0000256" key="12">
    <source>
        <dbReference type="RuleBase" id="RU004424"/>
    </source>
</evidence>
<evidence type="ECO:0000256" key="5">
    <source>
        <dbReference type="ARBA" id="ARBA00022692"/>
    </source>
</evidence>
<dbReference type="Pfam" id="PF05296">
    <property type="entry name" value="TAS2R"/>
    <property type="match status" value="1"/>
</dbReference>
<dbReference type="InterPro" id="IPR007960">
    <property type="entry name" value="TAS2R"/>
</dbReference>
<evidence type="ECO:0000256" key="11">
    <source>
        <dbReference type="RuleBase" id="RU004423"/>
    </source>
</evidence>
<feature type="transmembrane region" description="Helical" evidence="13">
    <location>
        <begin position="129"/>
        <end position="150"/>
    </location>
</feature>
<comment type="caution">
    <text evidence="14">The sequence shown here is derived from an EMBL/GenBank/DDBJ whole genome shotgun (WGS) entry which is preliminary data.</text>
</comment>
<gene>
    <name evidence="14" type="ORF">GDO86_017628</name>
</gene>
<dbReference type="GO" id="GO:0016020">
    <property type="term" value="C:membrane"/>
    <property type="evidence" value="ECO:0007669"/>
    <property type="project" value="UniProtKB-SubCell"/>
</dbReference>
<keyword evidence="8 12" id="KW-0472">Membrane</keyword>